<feature type="chain" id="PRO_5010746513" evidence="7">
    <location>
        <begin position="18"/>
        <end position="297"/>
    </location>
</feature>
<dbReference type="SUPFAM" id="SSF50494">
    <property type="entry name" value="Trypsin-like serine proteases"/>
    <property type="match status" value="1"/>
</dbReference>
<feature type="signal peptide" evidence="7">
    <location>
        <begin position="1"/>
        <end position="17"/>
    </location>
</feature>
<evidence type="ECO:0000256" key="5">
    <source>
        <dbReference type="ARBA" id="ARBA00022825"/>
    </source>
</evidence>
<dbReference type="InterPro" id="IPR050430">
    <property type="entry name" value="Peptidase_S1"/>
</dbReference>
<accession>A0A1W4WTP1</accession>
<dbReference type="PRINTS" id="PR00722">
    <property type="entry name" value="CHYMOTRYPSIN"/>
</dbReference>
<dbReference type="CDD" id="cd00190">
    <property type="entry name" value="Tryp_SPc"/>
    <property type="match status" value="1"/>
</dbReference>
<dbReference type="PROSITE" id="PS00135">
    <property type="entry name" value="TRYPSIN_SER"/>
    <property type="match status" value="1"/>
</dbReference>
<dbReference type="PANTHER" id="PTHR24276:SF95">
    <property type="entry name" value="PEPTIDASE S1 DOMAIN-CONTAINING PROTEIN"/>
    <property type="match status" value="1"/>
</dbReference>
<evidence type="ECO:0000313" key="9">
    <source>
        <dbReference type="Proteomes" id="UP000192223"/>
    </source>
</evidence>
<evidence type="ECO:0000256" key="6">
    <source>
        <dbReference type="ARBA" id="ARBA00023157"/>
    </source>
</evidence>
<protein>
    <submittedName>
        <fullName evidence="10">Chymotrypsin-2-like</fullName>
    </submittedName>
</protein>
<keyword evidence="9" id="KW-1185">Reference proteome</keyword>
<keyword evidence="4" id="KW-0378">Hydrolase</keyword>
<dbReference type="KEGG" id="apln:108736071"/>
<dbReference type="FunFam" id="2.40.10.10:FF:000036">
    <property type="entry name" value="Trypsin beta"/>
    <property type="match status" value="1"/>
</dbReference>
<dbReference type="InterPro" id="IPR001254">
    <property type="entry name" value="Trypsin_dom"/>
</dbReference>
<name>A0A1W4WTP1_AGRPL</name>
<keyword evidence="3" id="KW-0645">Protease</keyword>
<dbReference type="SMART" id="SM00020">
    <property type="entry name" value="Tryp_SPc"/>
    <property type="match status" value="1"/>
</dbReference>
<dbReference type="Pfam" id="PF00089">
    <property type="entry name" value="Trypsin"/>
    <property type="match status" value="1"/>
</dbReference>
<keyword evidence="5" id="KW-0720">Serine protease</keyword>
<evidence type="ECO:0000256" key="3">
    <source>
        <dbReference type="ARBA" id="ARBA00022670"/>
    </source>
</evidence>
<dbReference type="RefSeq" id="XP_018323857.1">
    <property type="nucleotide sequence ID" value="XM_018468355.2"/>
</dbReference>
<dbReference type="InterPro" id="IPR009003">
    <property type="entry name" value="Peptidase_S1_PA"/>
</dbReference>
<dbReference type="FunFam" id="2.40.10.10:FF:000068">
    <property type="entry name" value="transmembrane protease serine 2"/>
    <property type="match status" value="1"/>
</dbReference>
<dbReference type="GO" id="GO:0004252">
    <property type="term" value="F:serine-type endopeptidase activity"/>
    <property type="evidence" value="ECO:0007669"/>
    <property type="project" value="InterPro"/>
</dbReference>
<dbReference type="Gene3D" id="2.40.10.10">
    <property type="entry name" value="Trypsin-like serine proteases"/>
    <property type="match status" value="1"/>
</dbReference>
<evidence type="ECO:0000256" key="1">
    <source>
        <dbReference type="ARBA" id="ARBA00004239"/>
    </source>
</evidence>
<evidence type="ECO:0000313" key="10">
    <source>
        <dbReference type="RefSeq" id="XP_018323857.1"/>
    </source>
</evidence>
<dbReference type="InParanoid" id="A0A1W4WTP1"/>
<dbReference type="GO" id="GO:0005576">
    <property type="term" value="C:extracellular region"/>
    <property type="evidence" value="ECO:0007669"/>
    <property type="project" value="UniProtKB-SubCell"/>
</dbReference>
<dbReference type="STRING" id="224129.A0A1W4WTP1"/>
<evidence type="ECO:0000256" key="2">
    <source>
        <dbReference type="ARBA" id="ARBA00007664"/>
    </source>
</evidence>
<dbReference type="OrthoDB" id="10061449at2759"/>
<evidence type="ECO:0000256" key="7">
    <source>
        <dbReference type="SAM" id="SignalP"/>
    </source>
</evidence>
<dbReference type="Proteomes" id="UP000192223">
    <property type="component" value="Unplaced"/>
</dbReference>
<dbReference type="PANTHER" id="PTHR24276">
    <property type="entry name" value="POLYSERASE-RELATED"/>
    <property type="match status" value="1"/>
</dbReference>
<keyword evidence="7" id="KW-0732">Signal</keyword>
<organism evidence="9 10">
    <name type="scientific">Agrilus planipennis</name>
    <name type="common">Emerald ash borer</name>
    <name type="synonym">Agrilus marcopoli</name>
    <dbReference type="NCBI Taxonomy" id="224129"/>
    <lineage>
        <taxon>Eukaryota</taxon>
        <taxon>Metazoa</taxon>
        <taxon>Ecdysozoa</taxon>
        <taxon>Arthropoda</taxon>
        <taxon>Hexapoda</taxon>
        <taxon>Insecta</taxon>
        <taxon>Pterygota</taxon>
        <taxon>Neoptera</taxon>
        <taxon>Endopterygota</taxon>
        <taxon>Coleoptera</taxon>
        <taxon>Polyphaga</taxon>
        <taxon>Elateriformia</taxon>
        <taxon>Buprestoidea</taxon>
        <taxon>Buprestidae</taxon>
        <taxon>Agrilinae</taxon>
        <taxon>Agrilus</taxon>
    </lineage>
</organism>
<dbReference type="InterPro" id="IPR001314">
    <property type="entry name" value="Peptidase_S1A"/>
</dbReference>
<dbReference type="GeneID" id="108736071"/>
<dbReference type="FunCoup" id="A0A1W4WTP1">
    <property type="interactions" value="28"/>
</dbReference>
<dbReference type="GO" id="GO:0006508">
    <property type="term" value="P:proteolysis"/>
    <property type="evidence" value="ECO:0007669"/>
    <property type="project" value="UniProtKB-KW"/>
</dbReference>
<dbReference type="PROSITE" id="PS50240">
    <property type="entry name" value="TRYPSIN_DOM"/>
    <property type="match status" value="1"/>
</dbReference>
<dbReference type="InterPro" id="IPR033116">
    <property type="entry name" value="TRYPSIN_SER"/>
</dbReference>
<evidence type="ECO:0000259" key="8">
    <source>
        <dbReference type="PROSITE" id="PS50240"/>
    </source>
</evidence>
<sequence>MKLLVVLLGLLCTSVHGAPNLSEKVHSPHPAYVKDIEILPSDDTRITQGERAFRDQFPYQVSIEWGNNQSPTHLCGGSLITESVVLTSASCIRNYGTYIIAAGILNRGENSSSAQRRNVDSIVVHENWPGEGPAPFDIALIKVASPFILTSSVRVVGLPAQGVVPSGSAVLSGWGRTFYNSVLPTVLQHAYLQILPNNECARSLINQLGYSDPLDDTQICTSARVSDQTKRVSVCRGDSGSPLVQGYVQVGIVSWGLTPCGTTFAPSVYTRVSTYSDWIDDKLEQLRSAVPSGIDNE</sequence>
<feature type="domain" description="Peptidase S1" evidence="8">
    <location>
        <begin position="46"/>
        <end position="284"/>
    </location>
</feature>
<comment type="similarity">
    <text evidence="2">Belongs to the peptidase S1 family.</text>
</comment>
<proteinExistence type="inferred from homology"/>
<dbReference type="AlphaFoldDB" id="A0A1W4WTP1"/>
<reference evidence="10" key="1">
    <citation type="submission" date="2025-08" db="UniProtKB">
        <authorList>
            <consortium name="RefSeq"/>
        </authorList>
    </citation>
    <scope>IDENTIFICATION</scope>
    <source>
        <tissue evidence="10">Entire body</tissue>
    </source>
</reference>
<comment type="subcellular location">
    <subcellularLocation>
        <location evidence="1">Secreted</location>
        <location evidence="1">Extracellular space</location>
    </subcellularLocation>
</comment>
<keyword evidence="6" id="KW-1015">Disulfide bond</keyword>
<gene>
    <name evidence="10" type="primary">LOC108736071</name>
</gene>
<dbReference type="InterPro" id="IPR043504">
    <property type="entry name" value="Peptidase_S1_PA_chymotrypsin"/>
</dbReference>
<evidence type="ECO:0000256" key="4">
    <source>
        <dbReference type="ARBA" id="ARBA00022801"/>
    </source>
</evidence>